<organism evidence="5 6">
    <name type="scientific">Calocera cornea HHB12733</name>
    <dbReference type="NCBI Taxonomy" id="1353952"/>
    <lineage>
        <taxon>Eukaryota</taxon>
        <taxon>Fungi</taxon>
        <taxon>Dikarya</taxon>
        <taxon>Basidiomycota</taxon>
        <taxon>Agaricomycotina</taxon>
        <taxon>Dacrymycetes</taxon>
        <taxon>Dacrymycetales</taxon>
        <taxon>Dacrymycetaceae</taxon>
        <taxon>Calocera</taxon>
    </lineage>
</organism>
<feature type="compositionally biased region" description="Basic and acidic residues" evidence="2">
    <location>
        <begin position="110"/>
        <end position="120"/>
    </location>
</feature>
<keyword evidence="5" id="KW-0418">Kinase</keyword>
<feature type="signal peptide" evidence="3">
    <location>
        <begin position="1"/>
        <end position="26"/>
    </location>
</feature>
<evidence type="ECO:0000256" key="2">
    <source>
        <dbReference type="SAM" id="MobiDB-lite"/>
    </source>
</evidence>
<feature type="coiled-coil region" evidence="1">
    <location>
        <begin position="78"/>
        <end position="105"/>
    </location>
</feature>
<dbReference type="GO" id="GO:0004674">
    <property type="term" value="F:protein serine/threonine kinase activity"/>
    <property type="evidence" value="ECO:0007669"/>
    <property type="project" value="TreeGrafter"/>
</dbReference>
<keyword evidence="3" id="KW-0732">Signal</keyword>
<evidence type="ECO:0000256" key="1">
    <source>
        <dbReference type="SAM" id="Coils"/>
    </source>
</evidence>
<dbReference type="PROSITE" id="PS50011">
    <property type="entry name" value="PROTEIN_KINASE_DOM"/>
    <property type="match status" value="1"/>
</dbReference>
<keyword evidence="5" id="KW-0808">Transferase</keyword>
<evidence type="ECO:0000313" key="5">
    <source>
        <dbReference type="EMBL" id="KZT57518.1"/>
    </source>
</evidence>
<dbReference type="InterPro" id="IPR001245">
    <property type="entry name" value="Ser-Thr/Tyr_kinase_cat_dom"/>
</dbReference>
<dbReference type="InParanoid" id="A0A165G2G8"/>
<dbReference type="OrthoDB" id="5966500at2759"/>
<keyword evidence="6" id="KW-1185">Reference proteome</keyword>
<sequence length="433" mass="49019">MSSRRIFSWLPVLVVWSDDVLQSAQADLADAADRAIQLIIDLAEQEETVPEETRSALANATSHANQYLNTLKTFQGRLSSATTVRKNLEERLRDLEGAIADIEAGRKPDNLRGRFRDPRHYSRTGPLRESLDTIGDEDRLPGDITQQVTKSATDPTHSPNYDIWFGEYRSEAESSSPIKVALKASRTYSILRQERLHQKADHEIKRWIPLSHPNVLAFLGTADLGKNYPHPYCFVVPWMDNGNIMRYLASHVDADKSQLVLEMTSGLRYLHSQTPPIVHGRLKGSNVLVSETGTAVLCDYGQGRFADVIPNMTTHLAPEWVRWSAPEHFAVTSRNRDMEWDSVRMPSSDIFSLGMTIYEMLSGHEPFADKTSRVARDAIQDAERPEIPDEWRSDERNSGIVHLMTECWTHQPEQRPDISEAVTLLKRMTGCTT</sequence>
<feature type="domain" description="Protein kinase" evidence="4">
    <location>
        <begin position="157"/>
        <end position="428"/>
    </location>
</feature>
<dbReference type="STRING" id="1353952.A0A165G2G8"/>
<dbReference type="InterPro" id="IPR011009">
    <property type="entry name" value="Kinase-like_dom_sf"/>
</dbReference>
<gene>
    <name evidence="5" type="ORF">CALCODRAFT_496042</name>
</gene>
<dbReference type="GO" id="GO:0005524">
    <property type="term" value="F:ATP binding"/>
    <property type="evidence" value="ECO:0007669"/>
    <property type="project" value="InterPro"/>
</dbReference>
<dbReference type="InterPro" id="IPR000719">
    <property type="entry name" value="Prot_kinase_dom"/>
</dbReference>
<dbReference type="PANTHER" id="PTHR44329:SF246">
    <property type="entry name" value="SERINE_THREONINE-PROTEIN KINASE TNNI3K"/>
    <property type="match status" value="1"/>
</dbReference>
<dbReference type="SUPFAM" id="SSF56112">
    <property type="entry name" value="Protein kinase-like (PK-like)"/>
    <property type="match status" value="1"/>
</dbReference>
<dbReference type="EMBL" id="KV423962">
    <property type="protein sequence ID" value="KZT57518.1"/>
    <property type="molecule type" value="Genomic_DNA"/>
</dbReference>
<evidence type="ECO:0000313" key="6">
    <source>
        <dbReference type="Proteomes" id="UP000076842"/>
    </source>
</evidence>
<protein>
    <submittedName>
        <fullName evidence="5">Kinase-like protein</fullName>
    </submittedName>
</protein>
<dbReference type="Gene3D" id="1.10.510.10">
    <property type="entry name" value="Transferase(Phosphotransferase) domain 1"/>
    <property type="match status" value="1"/>
</dbReference>
<dbReference type="Pfam" id="PF07714">
    <property type="entry name" value="PK_Tyr_Ser-Thr"/>
    <property type="match status" value="1"/>
</dbReference>
<reference evidence="5 6" key="1">
    <citation type="journal article" date="2016" name="Mol. Biol. Evol.">
        <title>Comparative Genomics of Early-Diverging Mushroom-Forming Fungi Provides Insights into the Origins of Lignocellulose Decay Capabilities.</title>
        <authorList>
            <person name="Nagy L.G."/>
            <person name="Riley R."/>
            <person name="Tritt A."/>
            <person name="Adam C."/>
            <person name="Daum C."/>
            <person name="Floudas D."/>
            <person name="Sun H."/>
            <person name="Yadav J.S."/>
            <person name="Pangilinan J."/>
            <person name="Larsson K.H."/>
            <person name="Matsuura K."/>
            <person name="Barry K."/>
            <person name="Labutti K."/>
            <person name="Kuo R."/>
            <person name="Ohm R.A."/>
            <person name="Bhattacharya S.S."/>
            <person name="Shirouzu T."/>
            <person name="Yoshinaga Y."/>
            <person name="Martin F.M."/>
            <person name="Grigoriev I.V."/>
            <person name="Hibbett D.S."/>
        </authorList>
    </citation>
    <scope>NUCLEOTIDE SEQUENCE [LARGE SCALE GENOMIC DNA]</scope>
    <source>
        <strain evidence="5 6">HHB12733</strain>
    </source>
</reference>
<proteinExistence type="predicted"/>
<dbReference type="PANTHER" id="PTHR44329">
    <property type="entry name" value="SERINE/THREONINE-PROTEIN KINASE TNNI3K-RELATED"/>
    <property type="match status" value="1"/>
</dbReference>
<dbReference type="InterPro" id="IPR051681">
    <property type="entry name" value="Ser/Thr_Kinases-Pseudokinases"/>
</dbReference>
<feature type="chain" id="PRO_5007857976" evidence="3">
    <location>
        <begin position="27"/>
        <end position="433"/>
    </location>
</feature>
<feature type="region of interest" description="Disordered" evidence="2">
    <location>
        <begin position="110"/>
        <end position="141"/>
    </location>
</feature>
<dbReference type="AlphaFoldDB" id="A0A165G2G8"/>
<keyword evidence="1" id="KW-0175">Coiled coil</keyword>
<dbReference type="Proteomes" id="UP000076842">
    <property type="component" value="Unassembled WGS sequence"/>
</dbReference>
<evidence type="ECO:0000256" key="3">
    <source>
        <dbReference type="SAM" id="SignalP"/>
    </source>
</evidence>
<name>A0A165G2G8_9BASI</name>
<accession>A0A165G2G8</accession>
<evidence type="ECO:0000259" key="4">
    <source>
        <dbReference type="PROSITE" id="PS50011"/>
    </source>
</evidence>